<dbReference type="GO" id="GO:0003676">
    <property type="term" value="F:nucleic acid binding"/>
    <property type="evidence" value="ECO:0007669"/>
    <property type="project" value="InterPro"/>
</dbReference>
<evidence type="ECO:0000256" key="2">
    <source>
        <dbReference type="ARBA" id="ARBA00022722"/>
    </source>
</evidence>
<dbReference type="GO" id="GO:0016788">
    <property type="term" value="F:hydrolase activity, acting on ester bonds"/>
    <property type="evidence" value="ECO:0007669"/>
    <property type="project" value="InterPro"/>
</dbReference>
<keyword evidence="3" id="KW-0378">Hydrolase</keyword>
<protein>
    <submittedName>
        <fullName evidence="5">VRR-NUC domain containing protein</fullName>
    </submittedName>
</protein>
<sequence>MILSNCRPFHAGLIKGSSDLIGWNTVTVSQEMVGKRIAVFTAVEIKTSKVRTTPEQVVFIENVNRAGGIAGVVYNEQDAINLIKDKIWT</sequence>
<gene>
    <name evidence="5" type="ORF">UFOVP683_49</name>
</gene>
<dbReference type="InterPro" id="IPR014883">
    <property type="entry name" value="VRR_NUC"/>
</dbReference>
<dbReference type="Gene3D" id="3.40.1350.10">
    <property type="match status" value="1"/>
</dbReference>
<evidence type="ECO:0000256" key="1">
    <source>
        <dbReference type="ARBA" id="ARBA00001946"/>
    </source>
</evidence>
<comment type="cofactor">
    <cofactor evidence="1">
        <name>Mg(2+)</name>
        <dbReference type="ChEBI" id="CHEBI:18420"/>
    </cofactor>
</comment>
<evidence type="ECO:0000313" key="5">
    <source>
        <dbReference type="EMBL" id="CAB4157815.1"/>
    </source>
</evidence>
<evidence type="ECO:0000256" key="3">
    <source>
        <dbReference type="ARBA" id="ARBA00022801"/>
    </source>
</evidence>
<dbReference type="GO" id="GO:0004518">
    <property type="term" value="F:nuclease activity"/>
    <property type="evidence" value="ECO:0007669"/>
    <property type="project" value="UniProtKB-KW"/>
</dbReference>
<reference evidence="5" key="1">
    <citation type="submission" date="2020-04" db="EMBL/GenBank/DDBJ databases">
        <authorList>
            <person name="Chiriac C."/>
            <person name="Salcher M."/>
            <person name="Ghai R."/>
            <person name="Kavagutti S V."/>
        </authorList>
    </citation>
    <scope>NUCLEOTIDE SEQUENCE</scope>
</reference>
<accession>A0A6J5NKT8</accession>
<dbReference type="InterPro" id="IPR011856">
    <property type="entry name" value="tRNA_endonuc-like_dom_sf"/>
</dbReference>
<dbReference type="Pfam" id="PF08774">
    <property type="entry name" value="VRR_NUC"/>
    <property type="match status" value="1"/>
</dbReference>
<evidence type="ECO:0000259" key="4">
    <source>
        <dbReference type="Pfam" id="PF08774"/>
    </source>
</evidence>
<feature type="domain" description="VRR-NUC" evidence="4">
    <location>
        <begin position="12"/>
        <end position="74"/>
    </location>
</feature>
<keyword evidence="2" id="KW-0540">Nuclease</keyword>
<dbReference type="EMBL" id="LR796653">
    <property type="protein sequence ID" value="CAB4157815.1"/>
    <property type="molecule type" value="Genomic_DNA"/>
</dbReference>
<name>A0A6J5NKT8_9CAUD</name>
<organism evidence="5">
    <name type="scientific">uncultured Caudovirales phage</name>
    <dbReference type="NCBI Taxonomy" id="2100421"/>
    <lineage>
        <taxon>Viruses</taxon>
        <taxon>Duplodnaviria</taxon>
        <taxon>Heunggongvirae</taxon>
        <taxon>Uroviricota</taxon>
        <taxon>Caudoviricetes</taxon>
        <taxon>Peduoviridae</taxon>
        <taxon>Maltschvirus</taxon>
        <taxon>Maltschvirus maltsch</taxon>
    </lineage>
</organism>
<proteinExistence type="predicted"/>